<dbReference type="InterPro" id="IPR050955">
    <property type="entry name" value="Plant_Biomass_Hydrol_Est"/>
</dbReference>
<evidence type="ECO:0000256" key="1">
    <source>
        <dbReference type="ARBA" id="ARBA00022729"/>
    </source>
</evidence>
<organism evidence="4 5">
    <name type="scientific">Allohahella marinimesophila</name>
    <dbReference type="NCBI Taxonomy" id="1054972"/>
    <lineage>
        <taxon>Bacteria</taxon>
        <taxon>Pseudomonadati</taxon>
        <taxon>Pseudomonadota</taxon>
        <taxon>Gammaproteobacteria</taxon>
        <taxon>Oceanospirillales</taxon>
        <taxon>Hahellaceae</taxon>
        <taxon>Allohahella</taxon>
    </lineage>
</organism>
<evidence type="ECO:0008006" key="6">
    <source>
        <dbReference type="Google" id="ProtNLM"/>
    </source>
</evidence>
<evidence type="ECO:0000256" key="3">
    <source>
        <dbReference type="SAM" id="SignalP"/>
    </source>
</evidence>
<dbReference type="Gene3D" id="3.40.50.1820">
    <property type="entry name" value="alpha/beta hydrolase"/>
    <property type="match status" value="1"/>
</dbReference>
<keyword evidence="1 3" id="KW-0732">Signal</keyword>
<reference evidence="5" key="1">
    <citation type="journal article" date="2019" name="Int. J. Syst. Evol. Microbiol.">
        <title>The Global Catalogue of Microorganisms (GCM) 10K type strain sequencing project: providing services to taxonomists for standard genome sequencing and annotation.</title>
        <authorList>
            <consortium name="The Broad Institute Genomics Platform"/>
            <consortium name="The Broad Institute Genome Sequencing Center for Infectious Disease"/>
            <person name="Wu L."/>
            <person name="Ma J."/>
        </authorList>
    </citation>
    <scope>NUCLEOTIDE SEQUENCE [LARGE SCALE GENOMIC DNA]</scope>
    <source>
        <strain evidence="5">JCM 17555</strain>
    </source>
</reference>
<name>A0ABP7Q0U9_9GAMM</name>
<dbReference type="RefSeq" id="WP_344808741.1">
    <property type="nucleotide sequence ID" value="NZ_BAABBO010000018.1"/>
</dbReference>
<feature type="chain" id="PRO_5046139649" description="Polyhydroxybutyrate depolymerase" evidence="3">
    <location>
        <begin position="27"/>
        <end position="334"/>
    </location>
</feature>
<dbReference type="SUPFAM" id="SSF53474">
    <property type="entry name" value="alpha/beta-Hydrolases"/>
    <property type="match status" value="1"/>
</dbReference>
<dbReference type="InterPro" id="IPR029058">
    <property type="entry name" value="AB_hydrolase_fold"/>
</dbReference>
<gene>
    <name evidence="4" type="ORF">GCM10022278_34630</name>
</gene>
<feature type="signal peptide" evidence="3">
    <location>
        <begin position="1"/>
        <end position="26"/>
    </location>
</feature>
<keyword evidence="2" id="KW-0378">Hydrolase</keyword>
<protein>
    <recommendedName>
        <fullName evidence="6">Polyhydroxybutyrate depolymerase</fullName>
    </recommendedName>
</protein>
<keyword evidence="5" id="KW-1185">Reference proteome</keyword>
<proteinExistence type="predicted"/>
<dbReference type="Proteomes" id="UP001501337">
    <property type="component" value="Unassembled WGS sequence"/>
</dbReference>
<dbReference type="EMBL" id="BAABBO010000018">
    <property type="protein sequence ID" value="GAA3974671.1"/>
    <property type="molecule type" value="Genomic_DNA"/>
</dbReference>
<dbReference type="PROSITE" id="PS51257">
    <property type="entry name" value="PROKAR_LIPOPROTEIN"/>
    <property type="match status" value="1"/>
</dbReference>
<comment type="caution">
    <text evidence="4">The sequence shown here is derived from an EMBL/GenBank/DDBJ whole genome shotgun (WGS) entry which is preliminary data.</text>
</comment>
<accession>A0ABP7Q0U9</accession>
<dbReference type="PANTHER" id="PTHR43037">
    <property type="entry name" value="UNNAMED PRODUCT-RELATED"/>
    <property type="match status" value="1"/>
</dbReference>
<evidence type="ECO:0000313" key="4">
    <source>
        <dbReference type="EMBL" id="GAA3974671.1"/>
    </source>
</evidence>
<sequence>MQFTKKMNRIAAGLTAALLSSAIAGCAYHTVLGSFDHTREVCEIHDRSDRCYYVVSPSTTEPNDPSALILMLHPALAPPGTTEWITGFAEEAVKRGDVVIYPSGIGRSWNDGRGGRTTMAEWLDADDLGYISGAVKTVAADYPGRPLYIVGMSSGGMLAMRILCQSQESGFGGLEIAGAATVVSSLPGRLVQDCEPQAYSDLLMIYGDDDWILPSSGGDIFWFDFLFGNILSRDGTVEAFRKINGCEPKPITVRLNRDSNGSVRHQAFFDDCESQKFVEVMTLENAGHTWPGEPQWLAWLTWRGGVSDEVDATDYILDWMDASKARKQKKGVPE</sequence>
<evidence type="ECO:0000313" key="5">
    <source>
        <dbReference type="Proteomes" id="UP001501337"/>
    </source>
</evidence>
<evidence type="ECO:0000256" key="2">
    <source>
        <dbReference type="ARBA" id="ARBA00022801"/>
    </source>
</evidence>
<dbReference type="PANTHER" id="PTHR43037:SF5">
    <property type="entry name" value="FERULOYL ESTERASE"/>
    <property type="match status" value="1"/>
</dbReference>